<evidence type="ECO:0000256" key="1">
    <source>
        <dbReference type="SAM" id="MobiDB-lite"/>
    </source>
</evidence>
<accession>X1DQQ7</accession>
<dbReference type="AlphaFoldDB" id="X1DQQ7"/>
<protein>
    <submittedName>
        <fullName evidence="2">Uncharacterized protein</fullName>
    </submittedName>
</protein>
<evidence type="ECO:0000313" key="2">
    <source>
        <dbReference type="EMBL" id="GAG98756.1"/>
    </source>
</evidence>
<name>X1DQQ7_9ZZZZ</name>
<gene>
    <name evidence="2" type="ORF">S01H4_39364</name>
</gene>
<proteinExistence type="predicted"/>
<reference evidence="2" key="1">
    <citation type="journal article" date="2014" name="Front. Microbiol.">
        <title>High frequency of phylogenetically diverse reductive dehalogenase-homologous genes in deep subseafloor sedimentary metagenomes.</title>
        <authorList>
            <person name="Kawai M."/>
            <person name="Futagami T."/>
            <person name="Toyoda A."/>
            <person name="Takaki Y."/>
            <person name="Nishi S."/>
            <person name="Hori S."/>
            <person name="Arai W."/>
            <person name="Tsubouchi T."/>
            <person name="Morono Y."/>
            <person name="Uchiyama I."/>
            <person name="Ito T."/>
            <person name="Fujiyama A."/>
            <person name="Inagaki F."/>
            <person name="Takami H."/>
        </authorList>
    </citation>
    <scope>NUCLEOTIDE SEQUENCE</scope>
    <source>
        <strain evidence="2">Expedition CK06-06</strain>
    </source>
</reference>
<sequence length="291" mass="32335">GASLPNSSNLGSAPQIETSVCDFDGDDIILISTTPGSISYKNRTDMLGENPIQNWGTDQFLIRGTSSENPSKNFDISSWILLDSIVEINSVDQKTNLALGTHNIGPTKWENDKWDNLTPDRTRNVEIIDPYLPVNNIQAYNLSVDADLIFDNETTNSIVIFNNLIVTQNGRFILGDQESLVMYNDQANISGEITKKESSTRRNNVHDITYWSSPVESESIGNVFEGVTHDRIFYYDKSKTTSSDPMDFWIVPQLNDTMQPGLGYASEGRSGSTEVHDITFSGSPNNGEITY</sequence>
<comment type="caution">
    <text evidence="2">The sequence shown here is derived from an EMBL/GenBank/DDBJ whole genome shotgun (WGS) entry which is preliminary data.</text>
</comment>
<feature type="non-terminal residue" evidence="2">
    <location>
        <position position="1"/>
    </location>
</feature>
<feature type="non-terminal residue" evidence="2">
    <location>
        <position position="291"/>
    </location>
</feature>
<organism evidence="2">
    <name type="scientific">marine sediment metagenome</name>
    <dbReference type="NCBI Taxonomy" id="412755"/>
    <lineage>
        <taxon>unclassified sequences</taxon>
        <taxon>metagenomes</taxon>
        <taxon>ecological metagenomes</taxon>
    </lineage>
</organism>
<feature type="compositionally biased region" description="Polar residues" evidence="1">
    <location>
        <begin position="280"/>
        <end position="291"/>
    </location>
</feature>
<feature type="region of interest" description="Disordered" evidence="1">
    <location>
        <begin position="265"/>
        <end position="291"/>
    </location>
</feature>
<dbReference type="EMBL" id="BART01021313">
    <property type="protein sequence ID" value="GAG98756.1"/>
    <property type="molecule type" value="Genomic_DNA"/>
</dbReference>